<feature type="domain" description="FecR N-terminal" evidence="3">
    <location>
        <begin position="10"/>
        <end position="48"/>
    </location>
</feature>
<feature type="domain" description="FecR protein" evidence="2">
    <location>
        <begin position="113"/>
        <end position="204"/>
    </location>
</feature>
<proteinExistence type="predicted"/>
<dbReference type="Gene3D" id="2.60.120.1440">
    <property type="match status" value="1"/>
</dbReference>
<gene>
    <name evidence="4" type="ORF">DMX07_20545</name>
</gene>
<dbReference type="AlphaFoldDB" id="A0A2V4HK08"/>
<dbReference type="PIRSF" id="PIRSF018266">
    <property type="entry name" value="FecR"/>
    <property type="match status" value="1"/>
</dbReference>
<organism evidence="4 5">
    <name type="scientific">Pseudomonas soli</name>
    <dbReference type="NCBI Taxonomy" id="1306993"/>
    <lineage>
        <taxon>Bacteria</taxon>
        <taxon>Pseudomonadati</taxon>
        <taxon>Pseudomonadota</taxon>
        <taxon>Gammaproteobacteria</taxon>
        <taxon>Pseudomonadales</taxon>
        <taxon>Pseudomonadaceae</taxon>
        <taxon>Pseudomonas</taxon>
    </lineage>
</organism>
<dbReference type="InterPro" id="IPR006860">
    <property type="entry name" value="FecR"/>
</dbReference>
<dbReference type="GO" id="GO:0016989">
    <property type="term" value="F:sigma factor antagonist activity"/>
    <property type="evidence" value="ECO:0007669"/>
    <property type="project" value="TreeGrafter"/>
</dbReference>
<keyword evidence="1" id="KW-0812">Transmembrane</keyword>
<dbReference type="InterPro" id="IPR012373">
    <property type="entry name" value="Ferrdict_sens_TM"/>
</dbReference>
<feature type="transmembrane region" description="Helical" evidence="1">
    <location>
        <begin position="83"/>
        <end position="101"/>
    </location>
</feature>
<name>A0A2V4HK08_9PSED</name>
<dbReference type="PANTHER" id="PTHR30273:SF2">
    <property type="entry name" value="PROTEIN FECR"/>
    <property type="match status" value="1"/>
</dbReference>
<evidence type="ECO:0000259" key="3">
    <source>
        <dbReference type="Pfam" id="PF16220"/>
    </source>
</evidence>
<keyword evidence="1" id="KW-1133">Transmembrane helix</keyword>
<evidence type="ECO:0000313" key="4">
    <source>
        <dbReference type="EMBL" id="PYB76755.1"/>
    </source>
</evidence>
<dbReference type="Proteomes" id="UP000247620">
    <property type="component" value="Unassembled WGS sequence"/>
</dbReference>
<evidence type="ECO:0000313" key="5">
    <source>
        <dbReference type="Proteomes" id="UP000247620"/>
    </source>
</evidence>
<evidence type="ECO:0000259" key="2">
    <source>
        <dbReference type="Pfam" id="PF04773"/>
    </source>
</evidence>
<comment type="caution">
    <text evidence="4">The sequence shown here is derived from an EMBL/GenBank/DDBJ whole genome shotgun (WGS) entry which is preliminary data.</text>
</comment>
<accession>A0A2V4HK08</accession>
<dbReference type="RefSeq" id="WP_110702525.1">
    <property type="nucleotide sequence ID" value="NZ_CP151184.1"/>
</dbReference>
<reference evidence="4 5" key="1">
    <citation type="submission" date="2018-06" db="EMBL/GenBank/DDBJ databases">
        <title>Pseudomonas diversity within urban Lake Michigan freshwaters.</title>
        <authorList>
            <person name="Batrich M."/>
            <person name="Hatzopoulos T."/>
            <person name="Putonti C."/>
        </authorList>
    </citation>
    <scope>NUCLEOTIDE SEQUENCE [LARGE SCALE GENOMIC DNA]</scope>
    <source>
        <strain evidence="4 5">LBp-160603</strain>
    </source>
</reference>
<sequence>MTDLEQATRDAVDWLLLLERLPPEDAAHASFRHWLAQLPVHQVAWQRVNGVLAAPVADLRCSGQLPMAARALRSGAQVSRRRLVGGGLAGLLLTLGGGAWLNRLAPLDQLFADLRTGTGERRSFTLDDGSRGTLDARSAVDVRLAGTQRELYLEAGALLLHAVAQAGRPMTVRCRDGQLQCNDATLLLRQQQEATVLSVQQGSVLLTAGQGDNRLLQAGQVVRFDRQRIDAQAASLWSRSTWAQGYLEVRDEPLGEVLEALRPYRAGLLRISPQAARLRVYGSFPLADVERTLLALAQTLPIEVSNTGFWLTRIEMKNA</sequence>
<dbReference type="InterPro" id="IPR032623">
    <property type="entry name" value="FecR_N"/>
</dbReference>
<dbReference type="Pfam" id="PF04773">
    <property type="entry name" value="FecR"/>
    <property type="match status" value="1"/>
</dbReference>
<dbReference type="Pfam" id="PF16220">
    <property type="entry name" value="DUF4880"/>
    <property type="match status" value="1"/>
</dbReference>
<protein>
    <submittedName>
        <fullName evidence="4">Iron dicitrate transport regulator FecR</fullName>
    </submittedName>
</protein>
<keyword evidence="1" id="KW-0472">Membrane</keyword>
<evidence type="ECO:0000256" key="1">
    <source>
        <dbReference type="SAM" id="Phobius"/>
    </source>
</evidence>
<dbReference type="PANTHER" id="PTHR30273">
    <property type="entry name" value="PERIPLASMIC SIGNAL SENSOR AND SIGMA FACTOR ACTIVATOR FECR-RELATED"/>
    <property type="match status" value="1"/>
</dbReference>
<dbReference type="EMBL" id="QJRO01000017">
    <property type="protein sequence ID" value="PYB76755.1"/>
    <property type="molecule type" value="Genomic_DNA"/>
</dbReference>